<evidence type="ECO:0000313" key="3">
    <source>
        <dbReference type="Proteomes" id="UP000075260"/>
    </source>
</evidence>
<accession>A0A150R1T9</accession>
<dbReference type="OrthoDB" id="9134286at2"/>
<dbReference type="InterPro" id="IPR000305">
    <property type="entry name" value="GIY-YIG_endonuc"/>
</dbReference>
<dbReference type="CDD" id="cd10451">
    <property type="entry name" value="GIY-YIG_LuxR_like"/>
    <property type="match status" value="1"/>
</dbReference>
<dbReference type="Gene3D" id="3.40.1440.10">
    <property type="entry name" value="GIY-YIG endonuclease"/>
    <property type="match status" value="1"/>
</dbReference>
<evidence type="ECO:0000313" key="2">
    <source>
        <dbReference type="EMBL" id="KYF74091.1"/>
    </source>
</evidence>
<dbReference type="SMART" id="SM00465">
    <property type="entry name" value="GIYc"/>
    <property type="match status" value="1"/>
</dbReference>
<dbReference type="RefSeq" id="WP_061605411.1">
    <property type="nucleotide sequence ID" value="NZ_JEMA01000143.1"/>
</dbReference>
<gene>
    <name evidence="2" type="ORF">BE15_02640</name>
</gene>
<evidence type="ECO:0000259" key="1">
    <source>
        <dbReference type="SMART" id="SM00465"/>
    </source>
</evidence>
<reference evidence="2 3" key="1">
    <citation type="submission" date="2014-02" db="EMBL/GenBank/DDBJ databases">
        <title>The small core and large imbalanced accessory genome model reveals a collaborative survival strategy of Sorangium cellulosum strains in nature.</title>
        <authorList>
            <person name="Han K."/>
            <person name="Peng R."/>
            <person name="Blom J."/>
            <person name="Li Y.-Z."/>
        </authorList>
    </citation>
    <scope>NUCLEOTIDE SEQUENCE [LARGE SCALE GENOMIC DNA]</scope>
    <source>
        <strain evidence="2 3">So0008-312</strain>
    </source>
</reference>
<dbReference type="InterPro" id="IPR035901">
    <property type="entry name" value="GIY-YIG_endonuc_sf"/>
</dbReference>
<dbReference type="SUPFAM" id="SSF82771">
    <property type="entry name" value="GIY-YIG endonuclease"/>
    <property type="match status" value="1"/>
</dbReference>
<sequence length="122" mass="14201">MDSRADLKRQYKETKPEAGIFQVKNTANGKVFLGSSTNLHGPLNKHRFMLKIGHHDNKQLQKDWDTLGPDAFEFELLEVVQVKDEPTFSLDDELTLLEQIWLEKLEPYGERGYNTKGKRLRE</sequence>
<dbReference type="EMBL" id="JEMA01000143">
    <property type="protein sequence ID" value="KYF74091.1"/>
    <property type="molecule type" value="Genomic_DNA"/>
</dbReference>
<organism evidence="2 3">
    <name type="scientific">Sorangium cellulosum</name>
    <name type="common">Polyangium cellulosum</name>
    <dbReference type="NCBI Taxonomy" id="56"/>
    <lineage>
        <taxon>Bacteria</taxon>
        <taxon>Pseudomonadati</taxon>
        <taxon>Myxococcota</taxon>
        <taxon>Polyangia</taxon>
        <taxon>Polyangiales</taxon>
        <taxon>Polyangiaceae</taxon>
        <taxon>Sorangium</taxon>
    </lineage>
</organism>
<dbReference type="AlphaFoldDB" id="A0A150R1T9"/>
<proteinExistence type="predicted"/>
<protein>
    <recommendedName>
        <fullName evidence="1">GIY-YIG domain-containing protein</fullName>
    </recommendedName>
</protein>
<name>A0A150R1T9_SORCE</name>
<comment type="caution">
    <text evidence="2">The sequence shown here is derived from an EMBL/GenBank/DDBJ whole genome shotgun (WGS) entry which is preliminary data.</text>
</comment>
<dbReference type="Proteomes" id="UP000075260">
    <property type="component" value="Unassembled WGS sequence"/>
</dbReference>
<feature type="domain" description="GIY-YIG" evidence="1">
    <location>
        <begin position="17"/>
        <end position="119"/>
    </location>
</feature>